<dbReference type="AlphaFoldDB" id="A0A0P1IKE2"/>
<keyword evidence="5 11" id="KW-0548">Nucleotidyltransferase</keyword>
<reference evidence="12" key="1">
    <citation type="submission" date="2015-09" db="EMBL/GenBank/DDBJ databases">
        <authorList>
            <person name="Rodrigo-Torres Lidia"/>
            <person name="Arahal R.David."/>
        </authorList>
    </citation>
    <scope>NUCLEOTIDE SEQUENCE [LARGE SCALE GENOMIC DNA]</scope>
    <source>
        <strain evidence="12">CECT 7735</strain>
    </source>
</reference>
<dbReference type="GeneID" id="83879231"/>
<comment type="catalytic activity">
    <reaction evidence="9">
        <text>alpha-D-glucose 1-phosphate + UTP + H(+) = UDP-alpha-D-glucose + diphosphate</text>
        <dbReference type="Rhea" id="RHEA:19889"/>
        <dbReference type="ChEBI" id="CHEBI:15378"/>
        <dbReference type="ChEBI" id="CHEBI:33019"/>
        <dbReference type="ChEBI" id="CHEBI:46398"/>
        <dbReference type="ChEBI" id="CHEBI:58601"/>
        <dbReference type="ChEBI" id="CHEBI:58885"/>
        <dbReference type="EC" id="2.7.7.9"/>
    </reaction>
</comment>
<evidence type="ECO:0000256" key="9">
    <source>
        <dbReference type="ARBA" id="ARBA00048128"/>
    </source>
</evidence>
<dbReference type="SUPFAM" id="SSF53448">
    <property type="entry name" value="Nucleotide-diphospho-sugar transferases"/>
    <property type="match status" value="1"/>
</dbReference>
<evidence type="ECO:0000313" key="11">
    <source>
        <dbReference type="EMBL" id="CUJ82275.1"/>
    </source>
</evidence>
<feature type="domain" description="Nucleotidyl transferase" evidence="10">
    <location>
        <begin position="12"/>
        <end position="271"/>
    </location>
</feature>
<dbReference type="STRING" id="1715693.PH7735_00130"/>
<evidence type="ECO:0000313" key="12">
    <source>
        <dbReference type="Proteomes" id="UP000051870"/>
    </source>
</evidence>
<accession>A0A0P1IKE2</accession>
<gene>
    <name evidence="11" type="primary">gtaB_1</name>
    <name evidence="11" type="ORF">PH7735_00130</name>
</gene>
<evidence type="ECO:0000256" key="3">
    <source>
        <dbReference type="ARBA" id="ARBA00019048"/>
    </source>
</evidence>
<dbReference type="EMBL" id="CYTW01000001">
    <property type="protein sequence ID" value="CUJ82275.1"/>
    <property type="molecule type" value="Genomic_DNA"/>
</dbReference>
<dbReference type="Pfam" id="PF00483">
    <property type="entry name" value="NTP_transferase"/>
    <property type="match status" value="1"/>
</dbReference>
<dbReference type="InterPro" id="IPR005835">
    <property type="entry name" value="NTP_transferase_dom"/>
</dbReference>
<dbReference type="InterPro" id="IPR029044">
    <property type="entry name" value="Nucleotide-diphossugar_trans"/>
</dbReference>
<dbReference type="GO" id="GO:0003983">
    <property type="term" value="F:UTP:glucose-1-phosphate uridylyltransferase activity"/>
    <property type="evidence" value="ECO:0007669"/>
    <property type="project" value="UniProtKB-EC"/>
</dbReference>
<keyword evidence="12" id="KW-1185">Reference proteome</keyword>
<evidence type="ECO:0000256" key="8">
    <source>
        <dbReference type="ARBA" id="ARBA00032341"/>
    </source>
</evidence>
<dbReference type="Proteomes" id="UP000051870">
    <property type="component" value="Unassembled WGS sequence"/>
</dbReference>
<dbReference type="PANTHER" id="PTHR43197:SF1">
    <property type="entry name" value="UTP--GLUCOSE-1-PHOSPHATE URIDYLYLTRANSFERASE"/>
    <property type="match status" value="1"/>
</dbReference>
<dbReference type="GO" id="GO:0006011">
    <property type="term" value="P:UDP-alpha-D-glucose metabolic process"/>
    <property type="evidence" value="ECO:0007669"/>
    <property type="project" value="InterPro"/>
</dbReference>
<evidence type="ECO:0000256" key="1">
    <source>
        <dbReference type="ARBA" id="ARBA00006890"/>
    </source>
</evidence>
<sequence>MSSIDTAVFPVAGLNTQLLPITKSVPNEMLPLIDKPLVQFAVEEARASGIRNFIFVSSPDKPSLDEYFRTNHMLEMHLARSGNTKALDCVRTATLDADSHWIIHQNEQRGLGHAIWTARAFLSDKPFAVILPDDFIHASRPALAQMIEMHERIGGNLVASKDVGYDQISKFGCLDIEARAGHCLNIANLVEKPSRYTAPSSNAVIGRYILQPSVLRHLEKTPCNHNGKIELTDAIAADLSENSAWGIEFEGQYFDCGTKDGFVGATLALAQSQAHSDHATLQPTGKRSFGLVA</sequence>
<protein>
    <recommendedName>
        <fullName evidence="3">UTP--glucose-1-phosphate uridylyltransferase</fullName>
        <ecNumber evidence="2">2.7.7.9</ecNumber>
    </recommendedName>
    <alternativeName>
        <fullName evidence="6">Alpha-D-glucosyl-1-phosphate uridylyltransferase</fullName>
    </alternativeName>
    <alternativeName>
        <fullName evidence="7">UDP-glucose pyrophosphorylase</fullName>
    </alternativeName>
    <alternativeName>
        <fullName evidence="8">Uridine diphosphoglucose pyrophosphorylase</fullName>
    </alternativeName>
</protein>
<dbReference type="InterPro" id="IPR005771">
    <property type="entry name" value="GalU_uridylyltTrfase_bac/arc"/>
</dbReference>
<evidence type="ECO:0000256" key="4">
    <source>
        <dbReference type="ARBA" id="ARBA00022679"/>
    </source>
</evidence>
<proteinExistence type="inferred from homology"/>
<organism evidence="11 12">
    <name type="scientific">Shimia thalassica</name>
    <dbReference type="NCBI Taxonomy" id="1715693"/>
    <lineage>
        <taxon>Bacteria</taxon>
        <taxon>Pseudomonadati</taxon>
        <taxon>Pseudomonadota</taxon>
        <taxon>Alphaproteobacteria</taxon>
        <taxon>Rhodobacterales</taxon>
        <taxon>Roseobacteraceae</taxon>
    </lineage>
</organism>
<dbReference type="EC" id="2.7.7.9" evidence="2"/>
<dbReference type="PANTHER" id="PTHR43197">
    <property type="entry name" value="UTP--GLUCOSE-1-PHOSPHATE URIDYLYLTRANSFERASE"/>
    <property type="match status" value="1"/>
</dbReference>
<name>A0A0P1IKE2_9RHOB</name>
<comment type="similarity">
    <text evidence="1">Belongs to the UDPGP type 2 family.</text>
</comment>
<evidence type="ECO:0000256" key="7">
    <source>
        <dbReference type="ARBA" id="ARBA00031959"/>
    </source>
</evidence>
<evidence type="ECO:0000256" key="5">
    <source>
        <dbReference type="ARBA" id="ARBA00022695"/>
    </source>
</evidence>
<dbReference type="RefSeq" id="WP_058309414.1">
    <property type="nucleotide sequence ID" value="NZ_CYTW01000001.1"/>
</dbReference>
<evidence type="ECO:0000256" key="6">
    <source>
        <dbReference type="ARBA" id="ARBA00031455"/>
    </source>
</evidence>
<dbReference type="Gene3D" id="3.90.550.10">
    <property type="entry name" value="Spore Coat Polysaccharide Biosynthesis Protein SpsA, Chain A"/>
    <property type="match status" value="1"/>
</dbReference>
<evidence type="ECO:0000256" key="2">
    <source>
        <dbReference type="ARBA" id="ARBA00012415"/>
    </source>
</evidence>
<keyword evidence="4 11" id="KW-0808">Transferase</keyword>
<evidence type="ECO:0000259" key="10">
    <source>
        <dbReference type="Pfam" id="PF00483"/>
    </source>
</evidence>